<keyword evidence="4" id="KW-1185">Reference proteome</keyword>
<reference evidence="3" key="2">
    <citation type="submission" date="2023-06" db="EMBL/GenBank/DDBJ databases">
        <authorList>
            <consortium name="Lawrence Berkeley National Laboratory"/>
            <person name="Haridas S."/>
            <person name="Hensen N."/>
            <person name="Bonometti L."/>
            <person name="Westerberg I."/>
            <person name="Brannstrom I.O."/>
            <person name="Guillou S."/>
            <person name="Cros-Aarteil S."/>
            <person name="Calhoun S."/>
            <person name="Kuo A."/>
            <person name="Mondo S."/>
            <person name="Pangilinan J."/>
            <person name="Riley R."/>
            <person name="Labutti K."/>
            <person name="Andreopoulos B."/>
            <person name="Lipzen A."/>
            <person name="Chen C."/>
            <person name="Yanf M."/>
            <person name="Daum C."/>
            <person name="Ng V."/>
            <person name="Clum A."/>
            <person name="Steindorff A."/>
            <person name="Ohm R."/>
            <person name="Martin F."/>
            <person name="Silar P."/>
            <person name="Natvig D."/>
            <person name="Lalanne C."/>
            <person name="Gautier V."/>
            <person name="Ament-Velasquez S.L."/>
            <person name="Kruys A."/>
            <person name="Hutchinson M.I."/>
            <person name="Powell A.J."/>
            <person name="Barry K."/>
            <person name="Miller A.N."/>
            <person name="Grigoriev I.V."/>
            <person name="Debuchy R."/>
            <person name="Gladieux P."/>
            <person name="Thoren M.H."/>
            <person name="Johannesson H."/>
        </authorList>
    </citation>
    <scope>NUCLEOTIDE SEQUENCE</scope>
    <source>
        <strain evidence="3">CBS 955.72</strain>
    </source>
</reference>
<name>A0AAJ0HRA6_9PEZI</name>
<gene>
    <name evidence="3" type="ORF">B0T25DRAFT_117499</name>
</gene>
<evidence type="ECO:0000313" key="3">
    <source>
        <dbReference type="EMBL" id="KAK3360009.1"/>
    </source>
</evidence>
<proteinExistence type="predicted"/>
<dbReference type="EMBL" id="JAUIQD010000002">
    <property type="protein sequence ID" value="KAK3360009.1"/>
    <property type="molecule type" value="Genomic_DNA"/>
</dbReference>
<dbReference type="AlphaFoldDB" id="A0AAJ0HRA6"/>
<feature type="region of interest" description="Disordered" evidence="1">
    <location>
        <begin position="274"/>
        <end position="297"/>
    </location>
</feature>
<evidence type="ECO:0000256" key="1">
    <source>
        <dbReference type="SAM" id="MobiDB-lite"/>
    </source>
</evidence>
<accession>A0AAJ0HRA6</accession>
<keyword evidence="2" id="KW-0812">Transmembrane</keyword>
<dbReference type="Proteomes" id="UP001275084">
    <property type="component" value="Unassembled WGS sequence"/>
</dbReference>
<feature type="region of interest" description="Disordered" evidence="1">
    <location>
        <begin position="212"/>
        <end position="235"/>
    </location>
</feature>
<organism evidence="3 4">
    <name type="scientific">Lasiosphaeria hispida</name>
    <dbReference type="NCBI Taxonomy" id="260671"/>
    <lineage>
        <taxon>Eukaryota</taxon>
        <taxon>Fungi</taxon>
        <taxon>Dikarya</taxon>
        <taxon>Ascomycota</taxon>
        <taxon>Pezizomycotina</taxon>
        <taxon>Sordariomycetes</taxon>
        <taxon>Sordariomycetidae</taxon>
        <taxon>Sordariales</taxon>
        <taxon>Lasiosphaeriaceae</taxon>
        <taxon>Lasiosphaeria</taxon>
    </lineage>
</organism>
<feature type="transmembrane region" description="Helical" evidence="2">
    <location>
        <begin position="80"/>
        <end position="101"/>
    </location>
</feature>
<evidence type="ECO:0000256" key="2">
    <source>
        <dbReference type="SAM" id="Phobius"/>
    </source>
</evidence>
<feature type="transmembrane region" description="Helical" evidence="2">
    <location>
        <begin position="12"/>
        <end position="36"/>
    </location>
</feature>
<evidence type="ECO:0000313" key="4">
    <source>
        <dbReference type="Proteomes" id="UP001275084"/>
    </source>
</evidence>
<keyword evidence="2" id="KW-1133">Transmembrane helix</keyword>
<sequence>MAARSGTALKGLHLFLRGVQLLCATLILALFAYFLATISSHGLPTPDWVPAVLGISGVALVYAALSGAAVCYIGAARHPFTSLLTLVLDAAFTGAFIYIAAANKAGSGSCTGTTIDTPFGTGDAAKTPADGLPTFRQACQMQSACLAAAVAALFFFVFSILTELASIRHTRKQRRALAVGIDPVYPGGSGGGGPLAPPPKRGFFGRMLGGRGKRRDTGLTMGPNPNALPQHALPDDVRESYATDRTRVGTANGNDAHKYESLGYGGHEMSDDVGGRGHGDLGVAGDGFGRGRERDEISLAQYPSANYRYDDGVYDRA</sequence>
<reference evidence="3" key="1">
    <citation type="journal article" date="2023" name="Mol. Phylogenet. Evol.">
        <title>Genome-scale phylogeny and comparative genomics of the fungal order Sordariales.</title>
        <authorList>
            <person name="Hensen N."/>
            <person name="Bonometti L."/>
            <person name="Westerberg I."/>
            <person name="Brannstrom I.O."/>
            <person name="Guillou S."/>
            <person name="Cros-Aarteil S."/>
            <person name="Calhoun S."/>
            <person name="Haridas S."/>
            <person name="Kuo A."/>
            <person name="Mondo S."/>
            <person name="Pangilinan J."/>
            <person name="Riley R."/>
            <person name="LaButti K."/>
            <person name="Andreopoulos B."/>
            <person name="Lipzen A."/>
            <person name="Chen C."/>
            <person name="Yan M."/>
            <person name="Daum C."/>
            <person name="Ng V."/>
            <person name="Clum A."/>
            <person name="Steindorff A."/>
            <person name="Ohm R.A."/>
            <person name="Martin F."/>
            <person name="Silar P."/>
            <person name="Natvig D.O."/>
            <person name="Lalanne C."/>
            <person name="Gautier V."/>
            <person name="Ament-Velasquez S.L."/>
            <person name="Kruys A."/>
            <person name="Hutchinson M.I."/>
            <person name="Powell A.J."/>
            <person name="Barry K."/>
            <person name="Miller A.N."/>
            <person name="Grigoriev I.V."/>
            <person name="Debuchy R."/>
            <person name="Gladieux P."/>
            <person name="Hiltunen Thoren M."/>
            <person name="Johannesson H."/>
        </authorList>
    </citation>
    <scope>NUCLEOTIDE SEQUENCE</scope>
    <source>
        <strain evidence="3">CBS 955.72</strain>
    </source>
</reference>
<protein>
    <recommendedName>
        <fullName evidence="5">MARVEL domain-containing protein</fullName>
    </recommendedName>
</protein>
<evidence type="ECO:0008006" key="5">
    <source>
        <dbReference type="Google" id="ProtNLM"/>
    </source>
</evidence>
<feature type="transmembrane region" description="Helical" evidence="2">
    <location>
        <begin position="48"/>
        <end position="73"/>
    </location>
</feature>
<comment type="caution">
    <text evidence="3">The sequence shown here is derived from an EMBL/GenBank/DDBJ whole genome shotgun (WGS) entry which is preliminary data.</text>
</comment>
<feature type="transmembrane region" description="Helical" evidence="2">
    <location>
        <begin position="141"/>
        <end position="165"/>
    </location>
</feature>
<keyword evidence="2" id="KW-0472">Membrane</keyword>